<organism evidence="9 10">
    <name type="scientific">Paenibacillus lautus</name>
    <name type="common">Bacillus lautus</name>
    <dbReference type="NCBI Taxonomy" id="1401"/>
    <lineage>
        <taxon>Bacteria</taxon>
        <taxon>Bacillati</taxon>
        <taxon>Bacillota</taxon>
        <taxon>Bacilli</taxon>
        <taxon>Bacillales</taxon>
        <taxon>Paenibacillaceae</taxon>
        <taxon>Paenibacillus</taxon>
    </lineage>
</organism>
<evidence type="ECO:0000259" key="8">
    <source>
        <dbReference type="Pfam" id="PF01895"/>
    </source>
</evidence>
<keyword evidence="6 7" id="KW-0592">Phosphate transport</keyword>
<dbReference type="FunFam" id="1.20.58.220:FF:000004">
    <property type="entry name" value="Phosphate-specific transport system accessory protein PhoU"/>
    <property type="match status" value="1"/>
</dbReference>
<evidence type="ECO:0000256" key="5">
    <source>
        <dbReference type="ARBA" id="ARBA00022490"/>
    </source>
</evidence>
<dbReference type="STRING" id="1401.BK123_20980"/>
<keyword evidence="4 7" id="KW-0813">Transport</keyword>
<evidence type="ECO:0000313" key="10">
    <source>
        <dbReference type="Proteomes" id="UP000187074"/>
    </source>
</evidence>
<dbReference type="PANTHER" id="PTHR42930">
    <property type="entry name" value="PHOSPHATE-SPECIFIC TRANSPORT SYSTEM ACCESSORY PROTEIN PHOU"/>
    <property type="match status" value="1"/>
</dbReference>
<evidence type="ECO:0000256" key="2">
    <source>
        <dbReference type="ARBA" id="ARBA00008107"/>
    </source>
</evidence>
<dbReference type="Proteomes" id="UP000187074">
    <property type="component" value="Unassembled WGS sequence"/>
</dbReference>
<dbReference type="EMBL" id="MRTF01000007">
    <property type="protein sequence ID" value="OME90824.1"/>
    <property type="molecule type" value="Genomic_DNA"/>
</dbReference>
<comment type="subunit">
    <text evidence="3 7">Homodimer.</text>
</comment>
<evidence type="ECO:0000256" key="6">
    <source>
        <dbReference type="ARBA" id="ARBA00022592"/>
    </source>
</evidence>
<keyword evidence="5 7" id="KW-0963">Cytoplasm</keyword>
<comment type="subcellular location">
    <subcellularLocation>
        <location evidence="1 7">Cytoplasm</location>
    </subcellularLocation>
</comment>
<dbReference type="InterPro" id="IPR026022">
    <property type="entry name" value="PhoU_dom"/>
</dbReference>
<feature type="domain" description="PhoU" evidence="8">
    <location>
        <begin position="19"/>
        <end position="105"/>
    </location>
</feature>
<dbReference type="SUPFAM" id="SSF109755">
    <property type="entry name" value="PhoU-like"/>
    <property type="match status" value="1"/>
</dbReference>
<comment type="caution">
    <text evidence="9">The sequence shown here is derived from an EMBL/GenBank/DDBJ whole genome shotgun (WGS) entry which is preliminary data.</text>
</comment>
<proteinExistence type="inferred from homology"/>
<feature type="domain" description="PhoU" evidence="8">
    <location>
        <begin position="121"/>
        <end position="205"/>
    </location>
</feature>
<dbReference type="GO" id="GO:0005737">
    <property type="term" value="C:cytoplasm"/>
    <property type="evidence" value="ECO:0007669"/>
    <property type="project" value="UniProtKB-SubCell"/>
</dbReference>
<dbReference type="OrthoDB" id="9814256at2"/>
<dbReference type="RefSeq" id="WP_076324315.1">
    <property type="nucleotide sequence ID" value="NZ_BOSB01000001.1"/>
</dbReference>
<dbReference type="GO" id="GO:0030643">
    <property type="term" value="P:intracellular phosphate ion homeostasis"/>
    <property type="evidence" value="ECO:0007669"/>
    <property type="project" value="InterPro"/>
</dbReference>
<protein>
    <recommendedName>
        <fullName evidence="7">Phosphate-specific transport system accessory protein PhoU</fullName>
    </recommendedName>
</protein>
<gene>
    <name evidence="9" type="ORF">BK123_20980</name>
</gene>
<sequence>MIRRIEFDQQLNELKTLLQDMGKHMEEALASSVESLQTLDAEKAQAVIKNDVQLNTMEEQIMEIGSRLIVTQQPVAKDLRRILVAFRIASDLERMGDLARDVAKVTIRLQGQKLIKPLVDLPRMSDLVRAMVSESIESYLMENTDLAYKMAQDDDQVDHLYSVILQDLYSHLTSDPDSANQAMLLIMVGRYIERIADHATNIGESTVYLVTGHRPDLNQ</sequence>
<comment type="similarity">
    <text evidence="2 7">Belongs to the PhoU family.</text>
</comment>
<comment type="function">
    <text evidence="7">Plays a role in the regulation of phosphate uptake.</text>
</comment>
<dbReference type="GO" id="GO:0045936">
    <property type="term" value="P:negative regulation of phosphate metabolic process"/>
    <property type="evidence" value="ECO:0007669"/>
    <property type="project" value="InterPro"/>
</dbReference>
<evidence type="ECO:0000256" key="1">
    <source>
        <dbReference type="ARBA" id="ARBA00004496"/>
    </source>
</evidence>
<dbReference type="AlphaFoldDB" id="A0A1R1AYL6"/>
<accession>A0A1R1AYL6</accession>
<dbReference type="Pfam" id="PF01895">
    <property type="entry name" value="PhoU"/>
    <property type="match status" value="2"/>
</dbReference>
<dbReference type="InterPro" id="IPR038078">
    <property type="entry name" value="PhoU-like_sf"/>
</dbReference>
<dbReference type="InterPro" id="IPR028366">
    <property type="entry name" value="PhoU"/>
</dbReference>
<dbReference type="PANTHER" id="PTHR42930:SF3">
    <property type="entry name" value="PHOSPHATE-SPECIFIC TRANSPORT SYSTEM ACCESSORY PROTEIN PHOU"/>
    <property type="match status" value="1"/>
</dbReference>
<dbReference type="PIRSF" id="PIRSF003107">
    <property type="entry name" value="PhoU"/>
    <property type="match status" value="1"/>
</dbReference>
<name>A0A1R1AYL6_PAELA</name>
<evidence type="ECO:0000256" key="4">
    <source>
        <dbReference type="ARBA" id="ARBA00022448"/>
    </source>
</evidence>
<evidence type="ECO:0000256" key="7">
    <source>
        <dbReference type="PIRNR" id="PIRNR003107"/>
    </source>
</evidence>
<dbReference type="Gene3D" id="1.20.58.220">
    <property type="entry name" value="Phosphate transport system protein phou homolog 2, domain 2"/>
    <property type="match status" value="1"/>
</dbReference>
<dbReference type="NCBIfam" id="TIGR02135">
    <property type="entry name" value="phoU_full"/>
    <property type="match status" value="1"/>
</dbReference>
<reference evidence="9 10" key="1">
    <citation type="submission" date="2016-11" db="EMBL/GenBank/DDBJ databases">
        <title>Paenibacillus species isolates.</title>
        <authorList>
            <person name="Beno S.M."/>
        </authorList>
    </citation>
    <scope>NUCLEOTIDE SEQUENCE [LARGE SCALE GENOMIC DNA]</scope>
    <source>
        <strain evidence="9 10">FSL F4-0100</strain>
    </source>
</reference>
<evidence type="ECO:0000256" key="3">
    <source>
        <dbReference type="ARBA" id="ARBA00011738"/>
    </source>
</evidence>
<evidence type="ECO:0000313" key="9">
    <source>
        <dbReference type="EMBL" id="OME90824.1"/>
    </source>
</evidence>
<dbReference type="GO" id="GO:0006817">
    <property type="term" value="P:phosphate ion transport"/>
    <property type="evidence" value="ECO:0007669"/>
    <property type="project" value="UniProtKB-KW"/>
</dbReference>